<evidence type="ECO:0000313" key="1">
    <source>
        <dbReference type="EMBL" id="OOM82568.1"/>
    </source>
</evidence>
<gene>
    <name evidence="1" type="ORF">CLPUN_00520</name>
</gene>
<dbReference type="Proteomes" id="UP000190890">
    <property type="component" value="Unassembled WGS sequence"/>
</dbReference>
<name>A0A1S8TXW4_9CLOT</name>
<dbReference type="EMBL" id="LZZM01000004">
    <property type="protein sequence ID" value="OOM82568.1"/>
    <property type="molecule type" value="Genomic_DNA"/>
</dbReference>
<keyword evidence="2" id="KW-1185">Reference proteome</keyword>
<organism evidence="1 2">
    <name type="scientific">Clostridium puniceum</name>
    <dbReference type="NCBI Taxonomy" id="29367"/>
    <lineage>
        <taxon>Bacteria</taxon>
        <taxon>Bacillati</taxon>
        <taxon>Bacillota</taxon>
        <taxon>Clostridia</taxon>
        <taxon>Eubacteriales</taxon>
        <taxon>Clostridiaceae</taxon>
        <taxon>Clostridium</taxon>
    </lineage>
</organism>
<evidence type="ECO:0000313" key="2">
    <source>
        <dbReference type="Proteomes" id="UP000190890"/>
    </source>
</evidence>
<sequence length="58" mass="6813">MQALYNCISTPYDMCECSDITSKILKYKVLSITLNELKYINIRNIFKTREVPYNTCVI</sequence>
<comment type="caution">
    <text evidence="1">The sequence shown here is derived from an EMBL/GenBank/DDBJ whole genome shotgun (WGS) entry which is preliminary data.</text>
</comment>
<protein>
    <submittedName>
        <fullName evidence="1">Uncharacterized protein</fullName>
    </submittedName>
</protein>
<accession>A0A1S8TXW4</accession>
<proteinExistence type="predicted"/>
<dbReference type="STRING" id="29367.CLPUN_00520"/>
<dbReference type="AlphaFoldDB" id="A0A1S8TXW4"/>
<reference evidence="1 2" key="1">
    <citation type="submission" date="2016-05" db="EMBL/GenBank/DDBJ databases">
        <title>Microbial solvent formation.</title>
        <authorList>
            <person name="Poehlein A."/>
            <person name="Montoya Solano J.D."/>
            <person name="Flitsch S."/>
            <person name="Krabben P."/>
            <person name="Duerre P."/>
            <person name="Daniel R."/>
        </authorList>
    </citation>
    <scope>NUCLEOTIDE SEQUENCE [LARGE SCALE GENOMIC DNA]</scope>
    <source>
        <strain evidence="1 2">DSM 2619</strain>
    </source>
</reference>